<name>A0A6G0U285_APHGL</name>
<protein>
    <submittedName>
        <fullName evidence="1">Uncharacterized protein</fullName>
    </submittedName>
</protein>
<sequence>MIDAMQTPSVVHHCVKTIRTVDYRLYLQALEIMFPVESNTGNIDFRTTEPNIKAVQLKLTINELHSKPQCTTCIILITFWSSKSASIFKLSPISDRKVNLVDFLGDSWIKEYLGKLHINQLEGLSRKVKDDTYRLSLNCCNMLTLSNLAQVGFNFLVECGERVYLLIIMTQVIACWYLSNNSMVNVNDILYAFILKFWLGLVNIQVGSQPLKLKRHKSDLQSIYNIRDIVYSVINLTNNKNIMLTMMTSEDIRRYQKPADCNIAIYNYFDERLDCISTFYLLSSQYTFENVNNLHDNPRLVESNFKLDLGYHSANDNITL</sequence>
<accession>A0A6G0U285</accession>
<organism evidence="1 2">
    <name type="scientific">Aphis glycines</name>
    <name type="common">Soybean aphid</name>
    <dbReference type="NCBI Taxonomy" id="307491"/>
    <lineage>
        <taxon>Eukaryota</taxon>
        <taxon>Metazoa</taxon>
        <taxon>Ecdysozoa</taxon>
        <taxon>Arthropoda</taxon>
        <taxon>Hexapoda</taxon>
        <taxon>Insecta</taxon>
        <taxon>Pterygota</taxon>
        <taxon>Neoptera</taxon>
        <taxon>Paraneoptera</taxon>
        <taxon>Hemiptera</taxon>
        <taxon>Sternorrhyncha</taxon>
        <taxon>Aphidomorpha</taxon>
        <taxon>Aphidoidea</taxon>
        <taxon>Aphididae</taxon>
        <taxon>Aphidini</taxon>
        <taxon>Aphis</taxon>
        <taxon>Aphis</taxon>
    </lineage>
</organism>
<evidence type="ECO:0000313" key="2">
    <source>
        <dbReference type="Proteomes" id="UP000475862"/>
    </source>
</evidence>
<keyword evidence="2" id="KW-1185">Reference proteome</keyword>
<gene>
    <name evidence="1" type="ORF">AGLY_003473</name>
</gene>
<dbReference type="EMBL" id="VYZN01000011">
    <property type="protein sequence ID" value="KAE9542346.1"/>
    <property type="molecule type" value="Genomic_DNA"/>
</dbReference>
<evidence type="ECO:0000313" key="1">
    <source>
        <dbReference type="EMBL" id="KAE9542346.1"/>
    </source>
</evidence>
<proteinExistence type="predicted"/>
<dbReference type="AlphaFoldDB" id="A0A6G0U285"/>
<comment type="caution">
    <text evidence="1">The sequence shown here is derived from an EMBL/GenBank/DDBJ whole genome shotgun (WGS) entry which is preliminary data.</text>
</comment>
<dbReference type="Proteomes" id="UP000475862">
    <property type="component" value="Unassembled WGS sequence"/>
</dbReference>
<reference evidence="1 2" key="1">
    <citation type="submission" date="2019-08" db="EMBL/GenBank/DDBJ databases">
        <title>The genome of the soybean aphid Biotype 1, its phylome, world population structure and adaptation to the North American continent.</title>
        <authorList>
            <person name="Giordano R."/>
            <person name="Donthu R.K."/>
            <person name="Hernandez A.G."/>
            <person name="Wright C.L."/>
            <person name="Zimin A.V."/>
        </authorList>
    </citation>
    <scope>NUCLEOTIDE SEQUENCE [LARGE SCALE GENOMIC DNA]</scope>
    <source>
        <tissue evidence="1">Whole aphids</tissue>
    </source>
</reference>